<dbReference type="AlphaFoldDB" id="Q897J1"/>
<protein>
    <submittedName>
        <fullName evidence="1">Cob(I)alamin adenosyltransferase</fullName>
        <ecNumber evidence="1">2.5.1.17</ecNumber>
    </submittedName>
</protein>
<dbReference type="PANTHER" id="PTHR46638:SF1">
    <property type="entry name" value="CORRINOID ADENOSYLTRANSFERASE"/>
    <property type="match status" value="1"/>
</dbReference>
<sequence length="178" mass="20037">MKEGIYMSNKGYVQVYTGNGKGKTTAALGLSLRATCAGKKVFFGQFTKGMNYSELKAPEILPNFTLEQFGRNAFIFGTPSKADIEEAKKGLKRAEEVLTSGEYDVVVFDEINIALFYELFSVQEVLDLIDRKAEHTELILTGRYAPQEIIDRADLVTEMREIKHYYTQGVPCRKGIEN</sequence>
<dbReference type="OrthoDB" id="9810309at2"/>
<dbReference type="PANTHER" id="PTHR46638">
    <property type="entry name" value="CORRINOID ADENOSYLTRANSFERASE"/>
    <property type="match status" value="1"/>
</dbReference>
<evidence type="ECO:0000313" key="1">
    <source>
        <dbReference type="EMBL" id="AAO35345.1"/>
    </source>
</evidence>
<accession>Q897J1</accession>
<dbReference type="InterPro" id="IPR027417">
    <property type="entry name" value="P-loop_NTPase"/>
</dbReference>
<reference evidence="1 2" key="1">
    <citation type="journal article" date="2003" name="Proc. Natl. Acad. Sci. U.S.A.">
        <title>The genome sequence of Clostridium tetani, the causative agent of tetanus disease.</title>
        <authorList>
            <person name="Brueggemann H."/>
            <person name="Baumer S."/>
            <person name="Fricke W.F."/>
            <person name="Wiezer A."/>
            <person name="Liesegang H."/>
            <person name="Decker I."/>
            <person name="Herzberg C."/>
            <person name="Martinez-Arias R."/>
            <person name="Merkl R."/>
            <person name="Henne A."/>
            <person name="Gottschalk G."/>
        </authorList>
    </citation>
    <scope>NUCLEOTIDE SEQUENCE [LARGE SCALE GENOMIC DNA]</scope>
    <source>
        <strain evidence="2">Massachusetts / E88</strain>
    </source>
</reference>
<dbReference type="HOGENOM" id="CLU_088595_2_0_9"/>
<dbReference type="InterPro" id="IPR003724">
    <property type="entry name" value="CblAdoTrfase_CobA"/>
</dbReference>
<organism evidence="1 2">
    <name type="scientific">Clostridium tetani (strain Massachusetts / E88)</name>
    <dbReference type="NCBI Taxonomy" id="212717"/>
    <lineage>
        <taxon>Bacteria</taxon>
        <taxon>Bacillati</taxon>
        <taxon>Bacillota</taxon>
        <taxon>Clostridia</taxon>
        <taxon>Eubacteriales</taxon>
        <taxon>Clostridiaceae</taxon>
        <taxon>Clostridium</taxon>
    </lineage>
</organism>
<dbReference type="PIRSF" id="PIRSF015617">
    <property type="entry name" value="Adensltrnsf_CobA"/>
    <property type="match status" value="1"/>
</dbReference>
<dbReference type="GO" id="GO:0009236">
    <property type="term" value="P:cobalamin biosynthetic process"/>
    <property type="evidence" value="ECO:0007669"/>
    <property type="project" value="InterPro"/>
</dbReference>
<dbReference type="STRING" id="212717.CTC_00744"/>
<dbReference type="Gene3D" id="3.40.50.300">
    <property type="entry name" value="P-loop containing nucleotide triphosphate hydrolases"/>
    <property type="match status" value="1"/>
</dbReference>
<dbReference type="EC" id="2.5.1.17" evidence="1"/>
<dbReference type="CDD" id="cd00561">
    <property type="entry name" value="CobA_ACA"/>
    <property type="match status" value="1"/>
</dbReference>
<dbReference type="SUPFAM" id="SSF52540">
    <property type="entry name" value="P-loop containing nucleoside triphosphate hydrolases"/>
    <property type="match status" value="1"/>
</dbReference>
<dbReference type="Proteomes" id="UP000001412">
    <property type="component" value="Chromosome"/>
</dbReference>
<keyword evidence="2" id="KW-1185">Reference proteome</keyword>
<dbReference type="GO" id="GO:0008817">
    <property type="term" value="F:corrinoid adenosyltransferase activity"/>
    <property type="evidence" value="ECO:0007669"/>
    <property type="project" value="UniProtKB-EC"/>
</dbReference>
<gene>
    <name evidence="1" type="ordered locus">CTC_00744</name>
</gene>
<dbReference type="EMBL" id="AE015927">
    <property type="protein sequence ID" value="AAO35345.1"/>
    <property type="molecule type" value="Genomic_DNA"/>
</dbReference>
<dbReference type="KEGG" id="ctc:CTC_00744"/>
<dbReference type="Pfam" id="PF02572">
    <property type="entry name" value="CobA_CobO_BtuR"/>
    <property type="match status" value="1"/>
</dbReference>
<keyword evidence="1" id="KW-0808">Transferase</keyword>
<name>Q897J1_CLOTE</name>
<proteinExistence type="predicted"/>
<dbReference type="NCBIfam" id="NF004637">
    <property type="entry name" value="PRK05986.1"/>
    <property type="match status" value="1"/>
</dbReference>
<evidence type="ECO:0000313" key="2">
    <source>
        <dbReference type="Proteomes" id="UP000001412"/>
    </source>
</evidence>
<dbReference type="GO" id="GO:0005524">
    <property type="term" value="F:ATP binding"/>
    <property type="evidence" value="ECO:0007669"/>
    <property type="project" value="InterPro"/>
</dbReference>